<dbReference type="InterPro" id="IPR036188">
    <property type="entry name" value="FAD/NAD-bd_sf"/>
</dbReference>
<feature type="domain" description="FAD/NAD(P)-binding" evidence="1">
    <location>
        <begin position="4"/>
        <end position="314"/>
    </location>
</feature>
<dbReference type="GO" id="GO:0005737">
    <property type="term" value="C:cytoplasm"/>
    <property type="evidence" value="ECO:0007669"/>
    <property type="project" value="TreeGrafter"/>
</dbReference>
<evidence type="ECO:0000259" key="1">
    <source>
        <dbReference type="Pfam" id="PF07992"/>
    </source>
</evidence>
<organism evidence="2 3">
    <name type="scientific">Coemansia biformis</name>
    <dbReference type="NCBI Taxonomy" id="1286918"/>
    <lineage>
        <taxon>Eukaryota</taxon>
        <taxon>Fungi</taxon>
        <taxon>Fungi incertae sedis</taxon>
        <taxon>Zoopagomycota</taxon>
        <taxon>Kickxellomycotina</taxon>
        <taxon>Kickxellomycetes</taxon>
        <taxon>Kickxellales</taxon>
        <taxon>Kickxellaceae</taxon>
        <taxon>Coemansia</taxon>
    </lineage>
</organism>
<dbReference type="PRINTS" id="PR00368">
    <property type="entry name" value="FADPNR"/>
</dbReference>
<dbReference type="InterPro" id="IPR023753">
    <property type="entry name" value="FAD/NAD-binding_dom"/>
</dbReference>
<accession>A0A9W7XWR3</accession>
<feature type="non-terminal residue" evidence="2">
    <location>
        <position position="348"/>
    </location>
</feature>
<dbReference type="SUPFAM" id="SSF51905">
    <property type="entry name" value="FAD/NAD(P)-binding domain"/>
    <property type="match status" value="1"/>
</dbReference>
<evidence type="ECO:0000313" key="3">
    <source>
        <dbReference type="Proteomes" id="UP001143981"/>
    </source>
</evidence>
<sequence>KMARIVVAGGNYTGLNAMRYLYAALLAGPEPANVQITMVDRRDGFLHFIGMTRGLTEPDYGEQLWVPYSASPWLQHPQIAIKHDMVVNIDDTRVELGSGEQLEFDYLIIALGVSRFAPIGVQSRTKAEFLRELAETHGELVKAQSVAVVGGGAVGIEMAADLKADFPSKHVSLVHSRPKLLPGPFTDELRDHVADIMANRLGVDLVLGSRVADQEPKSQDMLEYGGIPEFARATATDVTMTLSDGSSLHYDYAIRCLGIRDHRAIINLPPSSSASEPIFGPSGLRVRATMQLDDDRFPHIYACGDICDHYKVKLAGVGMHGAFIAARNIARSILFPERGDLDHATQWP</sequence>
<dbReference type="PRINTS" id="PR00469">
    <property type="entry name" value="PNDRDTASEII"/>
</dbReference>
<dbReference type="Proteomes" id="UP001143981">
    <property type="component" value="Unassembled WGS sequence"/>
</dbReference>
<protein>
    <recommendedName>
        <fullName evidence="1">FAD/NAD(P)-binding domain-containing protein</fullName>
    </recommendedName>
</protein>
<dbReference type="EMBL" id="JANBOI010002786">
    <property type="protein sequence ID" value="KAJ1719869.1"/>
    <property type="molecule type" value="Genomic_DNA"/>
</dbReference>
<dbReference type="AlphaFoldDB" id="A0A9W7XWR3"/>
<dbReference type="PANTHER" id="PTHR43735">
    <property type="entry name" value="APOPTOSIS-INDUCING FACTOR 1"/>
    <property type="match status" value="1"/>
</dbReference>
<evidence type="ECO:0000313" key="2">
    <source>
        <dbReference type="EMBL" id="KAJ1719869.1"/>
    </source>
</evidence>
<name>A0A9W7XWR3_9FUNG</name>
<dbReference type="Gene3D" id="3.50.50.100">
    <property type="match status" value="1"/>
</dbReference>
<reference evidence="2" key="1">
    <citation type="submission" date="2022-07" db="EMBL/GenBank/DDBJ databases">
        <title>Phylogenomic reconstructions and comparative analyses of Kickxellomycotina fungi.</title>
        <authorList>
            <person name="Reynolds N.K."/>
            <person name="Stajich J.E."/>
            <person name="Barry K."/>
            <person name="Grigoriev I.V."/>
            <person name="Crous P."/>
            <person name="Smith M.E."/>
        </authorList>
    </citation>
    <scope>NUCLEOTIDE SEQUENCE</scope>
    <source>
        <strain evidence="2">BCRC 34381</strain>
    </source>
</reference>
<gene>
    <name evidence="2" type="ORF">LPJ61_006240</name>
</gene>
<feature type="non-terminal residue" evidence="2">
    <location>
        <position position="1"/>
    </location>
</feature>
<dbReference type="Pfam" id="PF07992">
    <property type="entry name" value="Pyr_redox_2"/>
    <property type="match status" value="1"/>
</dbReference>
<dbReference type="PANTHER" id="PTHR43735:SF24">
    <property type="entry name" value="NUCLEOTIDE-DISULPHIDE OXIDOREDUCTASE AMID-LIKE, PUTATIVE (AFU_ORTHOLOGUE AFUA_1G17180)-RELATED"/>
    <property type="match status" value="1"/>
</dbReference>
<dbReference type="GO" id="GO:0004174">
    <property type="term" value="F:electron-transferring-flavoprotein dehydrogenase activity"/>
    <property type="evidence" value="ECO:0007669"/>
    <property type="project" value="TreeGrafter"/>
</dbReference>
<keyword evidence="3" id="KW-1185">Reference proteome</keyword>
<comment type="caution">
    <text evidence="2">The sequence shown here is derived from an EMBL/GenBank/DDBJ whole genome shotgun (WGS) entry which is preliminary data.</text>
</comment>
<dbReference type="GO" id="GO:0050660">
    <property type="term" value="F:flavin adenine dinucleotide binding"/>
    <property type="evidence" value="ECO:0007669"/>
    <property type="project" value="TreeGrafter"/>
</dbReference>
<proteinExistence type="predicted"/>
<dbReference type="OrthoDB" id="202203at2759"/>